<feature type="region of interest" description="Disordered" evidence="6">
    <location>
        <begin position="364"/>
        <end position="491"/>
    </location>
</feature>
<feature type="compositionally biased region" description="Basic and acidic residues" evidence="6">
    <location>
        <begin position="381"/>
        <end position="399"/>
    </location>
</feature>
<feature type="compositionally biased region" description="Polar residues" evidence="6">
    <location>
        <begin position="371"/>
        <end position="380"/>
    </location>
</feature>
<dbReference type="GO" id="GO:0030983">
    <property type="term" value="F:mismatched DNA binding"/>
    <property type="evidence" value="ECO:0007669"/>
    <property type="project" value="InterPro"/>
</dbReference>
<comment type="subcellular location">
    <subcellularLocation>
        <location evidence="1">Nucleus</location>
    </subcellularLocation>
</comment>
<dbReference type="InterPro" id="IPR020568">
    <property type="entry name" value="Ribosomal_Su5_D2-typ_SF"/>
</dbReference>
<name>A0AAW1NRK9_9CHLO</name>
<dbReference type="CDD" id="cd16926">
    <property type="entry name" value="HATPase_MutL-MLH-PMS-like"/>
    <property type="match status" value="1"/>
</dbReference>
<protein>
    <recommendedName>
        <fullName evidence="7">DNA mismatch repair protein S5 domain-containing protein</fullName>
    </recommendedName>
</protein>
<dbReference type="SUPFAM" id="SSF54211">
    <property type="entry name" value="Ribosomal protein S5 domain 2-like"/>
    <property type="match status" value="1"/>
</dbReference>
<evidence type="ECO:0000256" key="3">
    <source>
        <dbReference type="ARBA" id="ARBA00022763"/>
    </source>
</evidence>
<comment type="caution">
    <text evidence="8">The sequence shown here is derived from an EMBL/GenBank/DDBJ whole genome shotgun (WGS) entry which is preliminary data.</text>
</comment>
<dbReference type="InterPro" id="IPR032189">
    <property type="entry name" value="Mlh1_C"/>
</dbReference>
<dbReference type="GO" id="GO:0006298">
    <property type="term" value="P:mismatch repair"/>
    <property type="evidence" value="ECO:0007669"/>
    <property type="project" value="InterPro"/>
</dbReference>
<dbReference type="FunFam" id="3.30.565.10:FF:000003">
    <property type="entry name" value="DNA mismatch repair endonuclease MutL"/>
    <property type="match status" value="1"/>
</dbReference>
<keyword evidence="9" id="KW-1185">Reference proteome</keyword>
<dbReference type="GO" id="GO:0005524">
    <property type="term" value="F:ATP binding"/>
    <property type="evidence" value="ECO:0007669"/>
    <property type="project" value="InterPro"/>
</dbReference>
<evidence type="ECO:0000256" key="1">
    <source>
        <dbReference type="ARBA" id="ARBA00004123"/>
    </source>
</evidence>
<accession>A0AAW1NRK9</accession>
<dbReference type="Pfam" id="PF16413">
    <property type="entry name" value="Mlh1_C"/>
    <property type="match status" value="1"/>
</dbReference>
<feature type="compositionally biased region" description="Basic and acidic residues" evidence="6">
    <location>
        <begin position="784"/>
        <end position="795"/>
    </location>
</feature>
<dbReference type="Gene3D" id="3.30.565.10">
    <property type="entry name" value="Histidine kinase-like ATPase, C-terminal domain"/>
    <property type="match status" value="1"/>
</dbReference>
<evidence type="ECO:0000259" key="7">
    <source>
        <dbReference type="SMART" id="SM01340"/>
    </source>
</evidence>
<keyword evidence="4" id="KW-0234">DNA repair</keyword>
<feature type="domain" description="DNA mismatch repair protein S5" evidence="7">
    <location>
        <begin position="218"/>
        <end position="347"/>
    </location>
</feature>
<keyword evidence="3" id="KW-0227">DNA damage</keyword>
<dbReference type="PANTHER" id="PTHR10073">
    <property type="entry name" value="DNA MISMATCH REPAIR PROTEIN MLH, PMS, MUTL"/>
    <property type="match status" value="1"/>
</dbReference>
<evidence type="ECO:0000256" key="5">
    <source>
        <dbReference type="ARBA" id="ARBA00023242"/>
    </source>
</evidence>
<comment type="similarity">
    <text evidence="2">Belongs to the DNA mismatch repair MutL/HexB family.</text>
</comment>
<evidence type="ECO:0000313" key="8">
    <source>
        <dbReference type="EMBL" id="KAK9796301.1"/>
    </source>
</evidence>
<dbReference type="GO" id="GO:0016887">
    <property type="term" value="F:ATP hydrolysis activity"/>
    <property type="evidence" value="ECO:0007669"/>
    <property type="project" value="InterPro"/>
</dbReference>
<dbReference type="Pfam" id="PF01119">
    <property type="entry name" value="DNA_mis_repair"/>
    <property type="match status" value="1"/>
</dbReference>
<dbReference type="SUPFAM" id="SSF55874">
    <property type="entry name" value="ATPase domain of HSP90 chaperone/DNA topoisomerase II/histidine kinase"/>
    <property type="match status" value="1"/>
</dbReference>
<dbReference type="PANTHER" id="PTHR10073:SF12">
    <property type="entry name" value="DNA MISMATCH REPAIR PROTEIN MLH1"/>
    <property type="match status" value="1"/>
</dbReference>
<evidence type="ECO:0000313" key="9">
    <source>
        <dbReference type="Proteomes" id="UP001465755"/>
    </source>
</evidence>
<dbReference type="NCBIfam" id="TIGR00585">
    <property type="entry name" value="mutl"/>
    <property type="match status" value="1"/>
</dbReference>
<evidence type="ECO:0000256" key="4">
    <source>
        <dbReference type="ARBA" id="ARBA00023204"/>
    </source>
</evidence>
<dbReference type="EMBL" id="JALJOQ010000117">
    <property type="protein sequence ID" value="KAK9796301.1"/>
    <property type="molecule type" value="Genomic_DNA"/>
</dbReference>
<dbReference type="FunFam" id="3.30.230.10:FF:000014">
    <property type="entry name" value="DNA mismatch repair protein Mlh1"/>
    <property type="match status" value="1"/>
</dbReference>
<reference evidence="8 9" key="1">
    <citation type="journal article" date="2024" name="Nat. Commun.">
        <title>Phylogenomics reveals the evolutionary origins of lichenization in chlorophyte algae.</title>
        <authorList>
            <person name="Puginier C."/>
            <person name="Libourel C."/>
            <person name="Otte J."/>
            <person name="Skaloud P."/>
            <person name="Haon M."/>
            <person name="Grisel S."/>
            <person name="Petersen M."/>
            <person name="Berrin J.G."/>
            <person name="Delaux P.M."/>
            <person name="Dal Grande F."/>
            <person name="Keller J."/>
        </authorList>
    </citation>
    <scope>NUCLEOTIDE SEQUENCE [LARGE SCALE GENOMIC DNA]</scope>
    <source>
        <strain evidence="8 9">SAG 2036</strain>
    </source>
</reference>
<sequence length="864" mass="93435">MNSTKPAAIRQLDEAVVNQIAAGEIIQRPVNALKEMLENSLDAGATSISVTVKDGGNKLLQIQDNGHGVDREDLPLLCQRHATSKLREYEDLTSINTLGFRGEALASISYIAHLTVTTMTHGATHGLKVAYRDGVMDPAGPKPCAANPGTTILVEDLFYNSSTRKKALKASSDEYGRILDMLGCYAVFKAGVAFSCKKQGESKPDLHTMAGSSRLDNIRTVHGAAVARALLPFKATQGATGTAVLEEDAASFTAEGYASGPDYNGKKTQLILFINGRPVDCSPLKRAIEATYAAVLPKGYKPFVFLELQLPGDHVDVNLHPTKHEVGFLHQDALIEQLCAALDSLLTAYDTQRTYKQTLLPGAAALPTGRGTESPTGTQTRSKDVADNKMVRTDSRDQTLHAFMPRPSSQQLAESPRDSGTLREAPSAEAQPVQERAGSGSTRPPLAERIPSRKRRSSGLGDLRQEWEAEEQGREEGVAATTGARAVRQRPNPANACDLTSIQELTASISDQAHEGLADIVRHHIFVGLADHTLTLVQHGTRLYLLNAQHLTRDMFYQQVLRRFEQAGSIAIQGAATIAELAELALEDEGFQNSTAEDPQDSIASVAQLTQQLLLSKAEMLRECVGINIDSEGRLVGLPALIDHYTPDLDRLPQFVLRLARHVDWQTEKECFQGLAEALAQLYMVQPPILMTPADADAVQYDRTQPPKAKTVTHADSLPAESQEAPGPIGDVDMAAGTSDQQATLRAVEDPSAELDNDDIVRQALGPGPSIAEAGPIAAAGGDRTADAAADRAAEDSQGADGSAEATEERAAAQERWKQHQWTMQHVLFPALRLFLKPGRHRAADGSVVELTRLEKLYRIFERC</sequence>
<dbReference type="SMART" id="SM01340">
    <property type="entry name" value="DNA_mis_repair"/>
    <property type="match status" value="1"/>
</dbReference>
<organism evidence="8 9">
    <name type="scientific">Symbiochloris irregularis</name>
    <dbReference type="NCBI Taxonomy" id="706552"/>
    <lineage>
        <taxon>Eukaryota</taxon>
        <taxon>Viridiplantae</taxon>
        <taxon>Chlorophyta</taxon>
        <taxon>core chlorophytes</taxon>
        <taxon>Trebouxiophyceae</taxon>
        <taxon>Trebouxiales</taxon>
        <taxon>Trebouxiaceae</taxon>
        <taxon>Symbiochloris</taxon>
    </lineage>
</organism>
<feature type="compositionally biased region" description="Basic and acidic residues" evidence="6">
    <location>
        <begin position="463"/>
        <end position="477"/>
    </location>
</feature>
<dbReference type="PROSITE" id="PS00058">
    <property type="entry name" value="DNA_MISMATCH_REPAIR_1"/>
    <property type="match status" value="1"/>
</dbReference>
<dbReference type="GO" id="GO:0032389">
    <property type="term" value="C:MutLalpha complex"/>
    <property type="evidence" value="ECO:0007669"/>
    <property type="project" value="TreeGrafter"/>
</dbReference>
<feature type="compositionally biased region" description="Low complexity" evidence="6">
    <location>
        <begin position="766"/>
        <end position="783"/>
    </location>
</feature>
<dbReference type="InterPro" id="IPR002099">
    <property type="entry name" value="MutL/Mlh/PMS"/>
</dbReference>
<feature type="region of interest" description="Disordered" evidence="6">
    <location>
        <begin position="763"/>
        <end position="813"/>
    </location>
</feature>
<feature type="region of interest" description="Disordered" evidence="6">
    <location>
        <begin position="707"/>
        <end position="731"/>
    </location>
</feature>
<dbReference type="InterPro" id="IPR038973">
    <property type="entry name" value="MutL/Mlh/Pms-like"/>
</dbReference>
<dbReference type="Gene3D" id="3.30.230.10">
    <property type="match status" value="1"/>
</dbReference>
<keyword evidence="5" id="KW-0539">Nucleus</keyword>
<dbReference type="InterPro" id="IPR014721">
    <property type="entry name" value="Ribsml_uS5_D2-typ_fold_subgr"/>
</dbReference>
<dbReference type="Pfam" id="PF13589">
    <property type="entry name" value="HATPase_c_3"/>
    <property type="match status" value="1"/>
</dbReference>
<dbReference type="Proteomes" id="UP001465755">
    <property type="component" value="Unassembled WGS sequence"/>
</dbReference>
<evidence type="ECO:0000256" key="6">
    <source>
        <dbReference type="SAM" id="MobiDB-lite"/>
    </source>
</evidence>
<dbReference type="InterPro" id="IPR014762">
    <property type="entry name" value="DNA_mismatch_repair_CS"/>
</dbReference>
<gene>
    <name evidence="8" type="ORF">WJX73_009226</name>
</gene>
<evidence type="ECO:0000256" key="2">
    <source>
        <dbReference type="ARBA" id="ARBA00006082"/>
    </source>
</evidence>
<dbReference type="InterPro" id="IPR013507">
    <property type="entry name" value="DNA_mismatch_S5_2-like"/>
</dbReference>
<dbReference type="InterPro" id="IPR036890">
    <property type="entry name" value="HATPase_C_sf"/>
</dbReference>
<dbReference type="GO" id="GO:0140664">
    <property type="term" value="F:ATP-dependent DNA damage sensor activity"/>
    <property type="evidence" value="ECO:0007669"/>
    <property type="project" value="InterPro"/>
</dbReference>
<dbReference type="AlphaFoldDB" id="A0AAW1NRK9"/>
<proteinExistence type="inferred from homology"/>